<dbReference type="Gene3D" id="2.40.70.10">
    <property type="entry name" value="Acid Proteases"/>
    <property type="match status" value="2"/>
</dbReference>
<dbReference type="Pfam" id="PF14543">
    <property type="entry name" value="TAXi_N"/>
    <property type="match status" value="1"/>
</dbReference>
<gene>
    <name evidence="15" type="ORF">Acr_01g0002140</name>
</gene>
<dbReference type="AlphaFoldDB" id="A0A7J0E1M6"/>
<evidence type="ECO:0000256" key="9">
    <source>
        <dbReference type="ARBA" id="ARBA00023180"/>
    </source>
</evidence>
<evidence type="ECO:0000256" key="4">
    <source>
        <dbReference type="ARBA" id="ARBA00022670"/>
    </source>
</evidence>
<dbReference type="OrthoDB" id="2747330at2759"/>
<evidence type="ECO:0000256" key="11">
    <source>
        <dbReference type="PIRSR" id="PIRSR601461-1"/>
    </source>
</evidence>
<dbReference type="InterPro" id="IPR033121">
    <property type="entry name" value="PEPTIDASE_A1"/>
</dbReference>
<comment type="subcellular location">
    <subcellularLocation>
        <location evidence="1">Cell membrane</location>
        <topology evidence="1">Lipid-anchor</topology>
    </subcellularLocation>
</comment>
<dbReference type="InterPro" id="IPR001461">
    <property type="entry name" value="Aspartic_peptidase_A1"/>
</dbReference>
<evidence type="ECO:0000313" key="16">
    <source>
        <dbReference type="Proteomes" id="UP000585474"/>
    </source>
</evidence>
<dbReference type="Proteomes" id="UP000585474">
    <property type="component" value="Unassembled WGS sequence"/>
</dbReference>
<feature type="region of interest" description="Disordered" evidence="12">
    <location>
        <begin position="508"/>
        <end position="542"/>
    </location>
</feature>
<feature type="active site" evidence="11">
    <location>
        <position position="327"/>
    </location>
</feature>
<organism evidence="15 16">
    <name type="scientific">Actinidia rufa</name>
    <dbReference type="NCBI Taxonomy" id="165716"/>
    <lineage>
        <taxon>Eukaryota</taxon>
        <taxon>Viridiplantae</taxon>
        <taxon>Streptophyta</taxon>
        <taxon>Embryophyta</taxon>
        <taxon>Tracheophyta</taxon>
        <taxon>Spermatophyta</taxon>
        <taxon>Magnoliopsida</taxon>
        <taxon>eudicotyledons</taxon>
        <taxon>Gunneridae</taxon>
        <taxon>Pentapetalae</taxon>
        <taxon>asterids</taxon>
        <taxon>Ericales</taxon>
        <taxon>Actinidiaceae</taxon>
        <taxon>Actinidia</taxon>
    </lineage>
</organism>
<feature type="domain" description="Peptidase A1" evidence="14">
    <location>
        <begin position="104"/>
        <end position="451"/>
    </location>
</feature>
<dbReference type="PROSITE" id="PS00141">
    <property type="entry name" value="ASP_PROTEASE"/>
    <property type="match status" value="1"/>
</dbReference>
<dbReference type="GO" id="GO:0006508">
    <property type="term" value="P:proteolysis"/>
    <property type="evidence" value="ECO:0007669"/>
    <property type="project" value="UniProtKB-KW"/>
</dbReference>
<dbReference type="SUPFAM" id="SSF50630">
    <property type="entry name" value="Acid proteases"/>
    <property type="match status" value="1"/>
</dbReference>
<dbReference type="FunFam" id="2.40.70.10:FF:000012">
    <property type="entry name" value="Aspartyl protease family protein 1"/>
    <property type="match status" value="1"/>
</dbReference>
<evidence type="ECO:0000256" key="3">
    <source>
        <dbReference type="ARBA" id="ARBA00022475"/>
    </source>
</evidence>
<evidence type="ECO:0000256" key="8">
    <source>
        <dbReference type="ARBA" id="ARBA00023136"/>
    </source>
</evidence>
<accession>A0A7J0E1M6</accession>
<dbReference type="PANTHER" id="PTHR13683:SF826">
    <property type="entry name" value="ASPARTYL PROTEASE FAMILY PROTEIN 1"/>
    <property type="match status" value="1"/>
</dbReference>
<dbReference type="EMBL" id="BJWL01000001">
    <property type="protein sequence ID" value="GFY80405.1"/>
    <property type="molecule type" value="Genomic_DNA"/>
</dbReference>
<evidence type="ECO:0000256" key="1">
    <source>
        <dbReference type="ARBA" id="ARBA00004193"/>
    </source>
</evidence>
<dbReference type="PANTHER" id="PTHR13683">
    <property type="entry name" value="ASPARTYL PROTEASES"/>
    <property type="match status" value="1"/>
</dbReference>
<keyword evidence="9" id="KW-0325">Glycoprotein</keyword>
<protein>
    <submittedName>
        <fullName evidence="15">Eukaryotic aspartyl protease family protein</fullName>
    </submittedName>
</protein>
<keyword evidence="8" id="KW-0472">Membrane</keyword>
<evidence type="ECO:0000256" key="12">
    <source>
        <dbReference type="SAM" id="MobiDB-lite"/>
    </source>
</evidence>
<keyword evidence="5 13" id="KW-0732">Signal</keyword>
<keyword evidence="10" id="KW-0449">Lipoprotein</keyword>
<dbReference type="InterPro" id="IPR032861">
    <property type="entry name" value="TAXi_N"/>
</dbReference>
<dbReference type="InterPro" id="IPR001969">
    <property type="entry name" value="Aspartic_peptidase_AS"/>
</dbReference>
<keyword evidence="4 15" id="KW-0645">Protease</keyword>
<evidence type="ECO:0000256" key="10">
    <source>
        <dbReference type="ARBA" id="ARBA00023288"/>
    </source>
</evidence>
<keyword evidence="16" id="KW-1185">Reference proteome</keyword>
<reference evidence="15 16" key="1">
    <citation type="submission" date="2019-07" db="EMBL/GenBank/DDBJ databases">
        <title>De Novo Assembly of kiwifruit Actinidia rufa.</title>
        <authorList>
            <person name="Sugita-Konishi S."/>
            <person name="Sato K."/>
            <person name="Mori E."/>
            <person name="Abe Y."/>
            <person name="Kisaki G."/>
            <person name="Hamano K."/>
            <person name="Suezawa K."/>
            <person name="Otani M."/>
            <person name="Fukuda T."/>
            <person name="Manabe T."/>
            <person name="Gomi K."/>
            <person name="Tabuchi M."/>
            <person name="Akimitsu K."/>
            <person name="Kataoka I."/>
        </authorList>
    </citation>
    <scope>NUCLEOTIDE SEQUENCE [LARGE SCALE GENOMIC DNA]</scope>
    <source>
        <strain evidence="16">cv. Fuchu</strain>
    </source>
</reference>
<dbReference type="PROSITE" id="PS51767">
    <property type="entry name" value="PEPTIDASE_A1"/>
    <property type="match status" value="1"/>
</dbReference>
<dbReference type="FunFam" id="2.40.70.10:FF:000014">
    <property type="entry name" value="Aspartyl protease family protein 1"/>
    <property type="match status" value="1"/>
</dbReference>
<feature type="compositionally biased region" description="Low complexity" evidence="12">
    <location>
        <begin position="508"/>
        <end position="519"/>
    </location>
</feature>
<keyword evidence="6" id="KW-0064">Aspartyl protease</keyword>
<sequence length="571" mass="62112">MESSFNCASILGLMTVLVIICKSSQICEGFGTFGFDIHHRYSDPVKAILDLHGLPEKGSVEYYAAMAHRDRFHRGRNLAGADEPPLTFIAGNDTYRIRSLGYLHYANVSVGSPGQWFLVALDTGSNLFWLPCDCIVCMPGLVTKSGQELNPYSLNKSSTSAKVPCNSTFCGRPSPSQCSPTHNTCPYQVQYLSNNTFSSGVLVEDVLHLTTDDSQLKEVDARITFGCGMIQTGIFLEGAAPNGLFGLGMGNISVPSVLANKGLAANSFSMCFGPDGVGRISFGDKGSTEQDETPFNLEQSYPTYNVSMTQVSVGENVTDLSFSAIFDSGTVFTHLNDPAYTAISESFNSQVQEKRQGNDSGIPFEYCYDLSANQSSFEVPNVNLTMKGGKQFHVTHPFVIVYIKDAHGERTMYCLAIVKSGDVNIIGHCCEYYVAKGSPLACFTNLNLLFACLDFDGVCYYLQNEMWKVENFMTGYRIVFDREKMVLGWEASNCYDAKNYSTLPINPPTSSAVPPTSAVEPETRSVGSNGSPALSPPPLPGSDSPDLNSFARTLITVFLSLFILCFAVPSS</sequence>
<evidence type="ECO:0000256" key="7">
    <source>
        <dbReference type="ARBA" id="ARBA00022801"/>
    </source>
</evidence>
<evidence type="ECO:0000313" key="15">
    <source>
        <dbReference type="EMBL" id="GFY80405.1"/>
    </source>
</evidence>
<dbReference type="InterPro" id="IPR021109">
    <property type="entry name" value="Peptidase_aspartic_dom_sf"/>
</dbReference>
<evidence type="ECO:0000256" key="6">
    <source>
        <dbReference type="ARBA" id="ARBA00022750"/>
    </source>
</evidence>
<dbReference type="GO" id="GO:0005886">
    <property type="term" value="C:plasma membrane"/>
    <property type="evidence" value="ECO:0007669"/>
    <property type="project" value="UniProtKB-SubCell"/>
</dbReference>
<evidence type="ECO:0000256" key="13">
    <source>
        <dbReference type="SAM" id="SignalP"/>
    </source>
</evidence>
<feature type="active site" evidence="11">
    <location>
        <position position="122"/>
    </location>
</feature>
<feature type="chain" id="PRO_5029456449" evidence="13">
    <location>
        <begin position="30"/>
        <end position="571"/>
    </location>
</feature>
<evidence type="ECO:0000256" key="5">
    <source>
        <dbReference type="ARBA" id="ARBA00022729"/>
    </source>
</evidence>
<keyword evidence="7" id="KW-0378">Hydrolase</keyword>
<proteinExistence type="inferred from homology"/>
<name>A0A7J0E1M6_9ERIC</name>
<dbReference type="InterPro" id="IPR032799">
    <property type="entry name" value="TAXi_C"/>
</dbReference>
<comment type="similarity">
    <text evidence="2">Belongs to the peptidase A1 family.</text>
</comment>
<feature type="signal peptide" evidence="13">
    <location>
        <begin position="1"/>
        <end position="29"/>
    </location>
</feature>
<dbReference type="GO" id="GO:0004190">
    <property type="term" value="F:aspartic-type endopeptidase activity"/>
    <property type="evidence" value="ECO:0007669"/>
    <property type="project" value="UniProtKB-KW"/>
</dbReference>
<keyword evidence="3" id="KW-1003">Cell membrane</keyword>
<evidence type="ECO:0000259" key="14">
    <source>
        <dbReference type="PROSITE" id="PS51767"/>
    </source>
</evidence>
<comment type="caution">
    <text evidence="15">The sequence shown here is derived from an EMBL/GenBank/DDBJ whole genome shotgun (WGS) entry which is preliminary data.</text>
</comment>
<dbReference type="Pfam" id="PF14541">
    <property type="entry name" value="TAXi_C"/>
    <property type="match status" value="1"/>
</dbReference>
<evidence type="ECO:0000256" key="2">
    <source>
        <dbReference type="ARBA" id="ARBA00007447"/>
    </source>
</evidence>